<comment type="similarity">
    <text evidence="2">Belongs to the PRP18 family.</text>
</comment>
<dbReference type="GO" id="GO:0000350">
    <property type="term" value="P:generation of catalytic spliceosome for second transesterification step"/>
    <property type="evidence" value="ECO:0007669"/>
    <property type="project" value="TreeGrafter"/>
</dbReference>
<evidence type="ECO:0000256" key="8">
    <source>
        <dbReference type="ARBA" id="ARBA00031388"/>
    </source>
</evidence>
<evidence type="ECO:0000256" key="9">
    <source>
        <dbReference type="SAM" id="MobiDB-lite"/>
    </source>
</evidence>
<feature type="domain" description="Pre-mRNA processing factor 4 (PRP4)-like" evidence="10">
    <location>
        <begin position="87"/>
        <end position="137"/>
    </location>
</feature>
<evidence type="ECO:0000256" key="3">
    <source>
        <dbReference type="ARBA" id="ARBA00018242"/>
    </source>
</evidence>
<keyword evidence="12" id="KW-1185">Reference proteome</keyword>
<dbReference type="Pfam" id="PF02840">
    <property type="entry name" value="Prp18"/>
    <property type="match status" value="1"/>
</dbReference>
<dbReference type="SUPFAM" id="SSF158230">
    <property type="entry name" value="PRP4-like"/>
    <property type="match status" value="1"/>
</dbReference>
<keyword evidence="6" id="KW-0508">mRNA splicing</keyword>
<protein>
    <recommendedName>
        <fullName evidence="3">Pre-mRNA-splicing factor 18</fullName>
    </recommendedName>
    <alternativeName>
        <fullName evidence="8">PRP18 homolog</fullName>
    </alternativeName>
</protein>
<evidence type="ECO:0000256" key="7">
    <source>
        <dbReference type="ARBA" id="ARBA00023242"/>
    </source>
</evidence>
<dbReference type="AlphaFoldDB" id="A0A1W0X990"/>
<dbReference type="PANTHER" id="PTHR13007:SF19">
    <property type="entry name" value="PRE-MRNA-SPLICING FACTOR 18"/>
    <property type="match status" value="1"/>
</dbReference>
<keyword evidence="7" id="KW-0539">Nucleus</keyword>
<keyword evidence="4" id="KW-0507">mRNA processing</keyword>
<feature type="compositionally biased region" description="Basic and acidic residues" evidence="9">
    <location>
        <begin position="26"/>
        <end position="49"/>
    </location>
</feature>
<dbReference type="InterPro" id="IPR004098">
    <property type="entry name" value="Prp18"/>
</dbReference>
<evidence type="ECO:0000313" key="12">
    <source>
        <dbReference type="Proteomes" id="UP000192578"/>
    </source>
</evidence>
<sequence length="358" mass="40717">MEALKAEIARKRKALETADVAANPESGHKYYKRADLEAKLADDYRKKQAAEQLSDGGPSGRESSPDVFTSKSKNRSGPAEYGEEVRLPRKEVVRRLRERNEPIRLFGESDEDSMLRLKDLEIQEPEVNVGFRNDLKAAMDKIDEEFMNEVAKGEHSPTKNATDIKIADDGTTLDDIRKLSEGGGEKNPNVTREVISKFIKFMMRRWAEELNRRSLEEKITQKGKLDRGTYVQTEDYLKSLFQKLRNKSLQDDISANLFKIIVYSLDGEYVRANEVFLQMAIGNAPWPIGVTAVGIHSRPGREKVFTQMIAHVLNDETQRKYIQGFKRLMTKMQQLYPGDPSRSVEYNAVAPLRPSGGM</sequence>
<dbReference type="Gene3D" id="1.20.940.10">
    <property type="entry name" value="Functional domain of the splicing factor Prp18"/>
    <property type="match status" value="1"/>
</dbReference>
<dbReference type="SMART" id="SM00500">
    <property type="entry name" value="SFM"/>
    <property type="match status" value="1"/>
</dbReference>
<dbReference type="Gene3D" id="4.10.280.110">
    <property type="entry name" value="Pre-mRNA processing factor 4 domain"/>
    <property type="match status" value="1"/>
</dbReference>
<dbReference type="InterPro" id="IPR014906">
    <property type="entry name" value="PRP4-like"/>
</dbReference>
<evidence type="ECO:0000256" key="5">
    <source>
        <dbReference type="ARBA" id="ARBA00022728"/>
    </source>
</evidence>
<dbReference type="InterPro" id="IPR036285">
    <property type="entry name" value="PRP4-like_sf"/>
</dbReference>
<evidence type="ECO:0000313" key="11">
    <source>
        <dbReference type="EMBL" id="OQV23970.1"/>
    </source>
</evidence>
<dbReference type="GO" id="GO:0071021">
    <property type="term" value="C:U2-type post-spliceosomal complex"/>
    <property type="evidence" value="ECO:0007669"/>
    <property type="project" value="TreeGrafter"/>
</dbReference>
<comment type="caution">
    <text evidence="11">The sequence shown here is derived from an EMBL/GenBank/DDBJ whole genome shotgun (WGS) entry which is preliminary data.</text>
</comment>
<evidence type="ECO:0000256" key="4">
    <source>
        <dbReference type="ARBA" id="ARBA00022664"/>
    </source>
</evidence>
<evidence type="ECO:0000256" key="2">
    <source>
        <dbReference type="ARBA" id="ARBA00008137"/>
    </source>
</evidence>
<dbReference type="SUPFAM" id="SSF47938">
    <property type="entry name" value="Functional domain of the splicing factor Prp18"/>
    <property type="match status" value="1"/>
</dbReference>
<comment type="subcellular location">
    <subcellularLocation>
        <location evidence="1">Nucleus</location>
    </subcellularLocation>
</comment>
<reference evidence="12" key="1">
    <citation type="submission" date="2017-01" db="EMBL/GenBank/DDBJ databases">
        <title>Comparative genomics of anhydrobiosis in the tardigrade Hypsibius dujardini.</title>
        <authorList>
            <person name="Yoshida Y."/>
            <person name="Koutsovoulos G."/>
            <person name="Laetsch D."/>
            <person name="Stevens L."/>
            <person name="Kumar S."/>
            <person name="Horikawa D."/>
            <person name="Ishino K."/>
            <person name="Komine S."/>
            <person name="Tomita M."/>
            <person name="Blaxter M."/>
            <person name="Arakawa K."/>
        </authorList>
    </citation>
    <scope>NUCLEOTIDE SEQUENCE [LARGE SCALE GENOMIC DNA]</scope>
    <source>
        <strain evidence="12">Z151</strain>
    </source>
</reference>
<dbReference type="Proteomes" id="UP000192578">
    <property type="component" value="Unassembled WGS sequence"/>
</dbReference>
<dbReference type="Pfam" id="PF08799">
    <property type="entry name" value="PRP4"/>
    <property type="match status" value="1"/>
</dbReference>
<evidence type="ECO:0000256" key="1">
    <source>
        <dbReference type="ARBA" id="ARBA00004123"/>
    </source>
</evidence>
<dbReference type="GO" id="GO:0005682">
    <property type="term" value="C:U5 snRNP"/>
    <property type="evidence" value="ECO:0007669"/>
    <property type="project" value="TreeGrafter"/>
</dbReference>
<accession>A0A1W0X990</accession>
<evidence type="ECO:0000256" key="6">
    <source>
        <dbReference type="ARBA" id="ARBA00023187"/>
    </source>
</evidence>
<name>A0A1W0X990_HYPEX</name>
<gene>
    <name evidence="11" type="ORF">BV898_02316</name>
</gene>
<dbReference type="EMBL" id="MTYJ01000009">
    <property type="protein sequence ID" value="OQV23970.1"/>
    <property type="molecule type" value="Genomic_DNA"/>
</dbReference>
<evidence type="ECO:0000259" key="10">
    <source>
        <dbReference type="SMART" id="SM00500"/>
    </source>
</evidence>
<dbReference type="FunFam" id="4.10.280.110:FF:000001">
    <property type="entry name" value="pre-mRNA-splicing factor 18 isoform X2"/>
    <property type="match status" value="1"/>
</dbReference>
<dbReference type="OrthoDB" id="10261918at2759"/>
<dbReference type="InterPro" id="IPR039979">
    <property type="entry name" value="PRPF18"/>
</dbReference>
<organism evidence="11 12">
    <name type="scientific">Hypsibius exemplaris</name>
    <name type="common">Freshwater tardigrade</name>
    <dbReference type="NCBI Taxonomy" id="2072580"/>
    <lineage>
        <taxon>Eukaryota</taxon>
        <taxon>Metazoa</taxon>
        <taxon>Ecdysozoa</taxon>
        <taxon>Tardigrada</taxon>
        <taxon>Eutardigrada</taxon>
        <taxon>Parachela</taxon>
        <taxon>Hypsibioidea</taxon>
        <taxon>Hypsibiidae</taxon>
        <taxon>Hypsibius</taxon>
    </lineage>
</organism>
<dbReference type="PANTHER" id="PTHR13007">
    <property type="entry name" value="PRE-MRNA SPLICING FACTOR-RELATED"/>
    <property type="match status" value="1"/>
</dbReference>
<keyword evidence="5" id="KW-0747">Spliceosome</keyword>
<dbReference type="GO" id="GO:0046540">
    <property type="term" value="C:U4/U6 x U5 tri-snRNP complex"/>
    <property type="evidence" value="ECO:0007669"/>
    <property type="project" value="TreeGrafter"/>
</dbReference>
<feature type="region of interest" description="Disordered" evidence="9">
    <location>
        <begin position="1"/>
        <end position="83"/>
    </location>
</feature>
<proteinExistence type="inferred from homology"/>